<organism evidence="1 2">
    <name type="scientific">Rhizoctonia solani</name>
    <dbReference type="NCBI Taxonomy" id="456999"/>
    <lineage>
        <taxon>Eukaryota</taxon>
        <taxon>Fungi</taxon>
        <taxon>Dikarya</taxon>
        <taxon>Basidiomycota</taxon>
        <taxon>Agaricomycotina</taxon>
        <taxon>Agaricomycetes</taxon>
        <taxon>Cantharellales</taxon>
        <taxon>Ceratobasidiaceae</taxon>
        <taxon>Rhizoctonia</taxon>
    </lineage>
</organism>
<dbReference type="InterPro" id="IPR035992">
    <property type="entry name" value="Ricin_B-like_lectins"/>
</dbReference>
<dbReference type="AlphaFoldDB" id="A0A8H3DXM9"/>
<name>A0A8H3DXM9_9AGAM</name>
<dbReference type="Gene3D" id="2.80.10.50">
    <property type="match status" value="1"/>
</dbReference>
<sequence>MLDHTAVYQIHNPVNGYLKAGTKDSDLILSGTVAATKPFFFVLVPQKGHKDWYQIRNIELGQDIHLEPGVETVKLKTNGSAWYIQETSTAGVYEVKPWYGDNLLCRRGTPGDYVIRALPRGPSTHGKWKFLKVSNPGAIPKYPEGNGSTVRTYPYIAQPGTSYIIKNVATDTVIHYEPKTATGDKVFSRKADGSNNQKWLSKATGLGTNVTLQGPNNKHFIFINFEQGKTLEPSTTKSNGYFVGSAPKGYYIYPAERPDHVLDVMGGEKADGTEICLWPRNGEEHQMWYFEEVKP</sequence>
<dbReference type="SUPFAM" id="SSF50370">
    <property type="entry name" value="Ricin B-like lectins"/>
    <property type="match status" value="1"/>
</dbReference>
<evidence type="ECO:0000313" key="1">
    <source>
        <dbReference type="EMBL" id="CAE7062009.1"/>
    </source>
</evidence>
<comment type="caution">
    <text evidence="1">The sequence shown here is derived from an EMBL/GenBank/DDBJ whole genome shotgun (WGS) entry which is preliminary data.</text>
</comment>
<evidence type="ECO:0000313" key="2">
    <source>
        <dbReference type="Proteomes" id="UP000663827"/>
    </source>
</evidence>
<protein>
    <recommendedName>
        <fullName evidence="3">Ricin B lectin domain-containing protein</fullName>
    </recommendedName>
</protein>
<evidence type="ECO:0008006" key="3">
    <source>
        <dbReference type="Google" id="ProtNLM"/>
    </source>
</evidence>
<dbReference type="EMBL" id="CAJNJQ010000186">
    <property type="protein sequence ID" value="CAE7062009.1"/>
    <property type="molecule type" value="Genomic_DNA"/>
</dbReference>
<dbReference type="Proteomes" id="UP000663827">
    <property type="component" value="Unassembled WGS sequence"/>
</dbReference>
<accession>A0A8H3DXM9</accession>
<proteinExistence type="predicted"/>
<reference evidence="1" key="1">
    <citation type="submission" date="2021-01" db="EMBL/GenBank/DDBJ databases">
        <authorList>
            <person name="Kaushik A."/>
        </authorList>
    </citation>
    <scope>NUCLEOTIDE SEQUENCE</scope>
    <source>
        <strain evidence="1">AG5</strain>
    </source>
</reference>
<gene>
    <name evidence="1" type="ORF">RDB_LOCUS8593</name>
</gene>